<reference evidence="2 3" key="1">
    <citation type="journal article" date="2024" name="Nat. Commun.">
        <title>Phylogenomics reveals the evolutionary origins of lichenization in chlorophyte algae.</title>
        <authorList>
            <person name="Puginier C."/>
            <person name="Libourel C."/>
            <person name="Otte J."/>
            <person name="Skaloud P."/>
            <person name="Haon M."/>
            <person name="Grisel S."/>
            <person name="Petersen M."/>
            <person name="Berrin J.G."/>
            <person name="Delaux P.M."/>
            <person name="Dal Grande F."/>
            <person name="Keller J."/>
        </authorList>
    </citation>
    <scope>NUCLEOTIDE SEQUENCE [LARGE SCALE GENOMIC DNA]</scope>
    <source>
        <strain evidence="2 3">SAG 2145</strain>
    </source>
</reference>
<gene>
    <name evidence="2" type="ORF">WJX74_002021</name>
</gene>
<evidence type="ECO:0000256" key="1">
    <source>
        <dbReference type="SAM" id="MobiDB-lite"/>
    </source>
</evidence>
<keyword evidence="3" id="KW-1185">Reference proteome</keyword>
<protein>
    <submittedName>
        <fullName evidence="2">Uncharacterized protein</fullName>
    </submittedName>
</protein>
<dbReference type="AlphaFoldDB" id="A0AAW1QTB4"/>
<organism evidence="2 3">
    <name type="scientific">Apatococcus lobatus</name>
    <dbReference type="NCBI Taxonomy" id="904363"/>
    <lineage>
        <taxon>Eukaryota</taxon>
        <taxon>Viridiplantae</taxon>
        <taxon>Chlorophyta</taxon>
        <taxon>core chlorophytes</taxon>
        <taxon>Trebouxiophyceae</taxon>
        <taxon>Chlorellales</taxon>
        <taxon>Chlorellaceae</taxon>
        <taxon>Apatococcus</taxon>
    </lineage>
</organism>
<name>A0AAW1QTB4_9CHLO</name>
<dbReference type="EMBL" id="JALJOS010000028">
    <property type="protein sequence ID" value="KAK9824730.1"/>
    <property type="molecule type" value="Genomic_DNA"/>
</dbReference>
<comment type="caution">
    <text evidence="2">The sequence shown here is derived from an EMBL/GenBank/DDBJ whole genome shotgun (WGS) entry which is preliminary data.</text>
</comment>
<sequence>MESKSSLRSGSLVEGIWSLRSCSVSCGGKDLSAITAEKAVGYQAASSDRNKSSPFSHAGHQQPGGQLPLTGYQIHPRTPCRQMLGVEFLLGQLQYRHQGETPRPACLVWCLGAPVILGLATGRMAAFPWPRTNKVEVQACMQVLGQNFGYVYYVHIEF</sequence>
<dbReference type="Proteomes" id="UP001438707">
    <property type="component" value="Unassembled WGS sequence"/>
</dbReference>
<evidence type="ECO:0000313" key="3">
    <source>
        <dbReference type="Proteomes" id="UP001438707"/>
    </source>
</evidence>
<evidence type="ECO:0000313" key="2">
    <source>
        <dbReference type="EMBL" id="KAK9824730.1"/>
    </source>
</evidence>
<proteinExistence type="predicted"/>
<feature type="region of interest" description="Disordered" evidence="1">
    <location>
        <begin position="47"/>
        <end position="68"/>
    </location>
</feature>
<accession>A0AAW1QTB4</accession>